<dbReference type="EMBL" id="MPLS01000001">
    <property type="protein sequence ID" value="ORI98746.1"/>
    <property type="molecule type" value="Genomic_DNA"/>
</dbReference>
<organism evidence="1 2">
    <name type="scientific">Leuconostoc pseudomesenteroides</name>
    <dbReference type="NCBI Taxonomy" id="33968"/>
    <lineage>
        <taxon>Bacteria</taxon>
        <taxon>Bacillati</taxon>
        <taxon>Bacillota</taxon>
        <taxon>Bacilli</taxon>
        <taxon>Lactobacillales</taxon>
        <taxon>Lactobacillaceae</taxon>
        <taxon>Leuconostoc</taxon>
    </lineage>
</organism>
<protein>
    <submittedName>
        <fullName evidence="1">Uncharacterized protein</fullName>
    </submittedName>
</protein>
<dbReference type="AlphaFoldDB" id="A0A1X0VGN6"/>
<dbReference type="eggNOG" id="ENOG50309F1">
    <property type="taxonomic scope" value="Bacteria"/>
</dbReference>
<proteinExistence type="predicted"/>
<gene>
    <name evidence="1" type="ORF">BMR96_00390</name>
</gene>
<reference evidence="1 2" key="1">
    <citation type="journal article" date="2017" name="Front. Microbiol.">
        <title>Genomic Characterization of Dairy Associated Leuconostoc Species and Diversity of Leuconostocs in Undefined Mixed Mesophilic Starter Cultures.</title>
        <authorList>
            <person name="Frantzen C.A."/>
            <person name="Kot W."/>
            <person name="Pedersen T.B."/>
            <person name="Ardo Y.M."/>
            <person name="Broadbent J.R."/>
            <person name="Neve H."/>
            <person name="Hansen L.H."/>
            <person name="Dal Bello F."/>
            <person name="Ostlie H.M."/>
            <person name="Kleppen H.P."/>
            <person name="Vogensen F.K."/>
            <person name="Holo H."/>
        </authorList>
    </citation>
    <scope>NUCLEOTIDE SEQUENCE [LARGE SCALE GENOMIC DNA]</scope>
    <source>
        <strain evidence="1 2">LMGCF08</strain>
    </source>
</reference>
<dbReference type="RefSeq" id="WP_004910121.1">
    <property type="nucleotide sequence ID" value="NZ_JBAGCU010000001.1"/>
</dbReference>
<dbReference type="GeneID" id="97229886"/>
<dbReference type="Proteomes" id="UP000192288">
    <property type="component" value="Unassembled WGS sequence"/>
</dbReference>
<evidence type="ECO:0000313" key="1">
    <source>
        <dbReference type="EMBL" id="ORI98746.1"/>
    </source>
</evidence>
<sequence length="96" mass="10883">MKLNPTDLSSFIAKDNRFKRAEALLTDQWESLLLSEPWGMTMMTRSDIVYAKALVASDAMTPTVDLTTFKGVQQFIQRNAVRLSPDVVTMLKEPFL</sequence>
<dbReference type="STRING" id="33968.BMS77_02935"/>
<comment type="caution">
    <text evidence="1">The sequence shown here is derived from an EMBL/GenBank/DDBJ whole genome shotgun (WGS) entry which is preliminary data.</text>
</comment>
<accession>A0A1X0VGN6</accession>
<evidence type="ECO:0000313" key="2">
    <source>
        <dbReference type="Proteomes" id="UP000192288"/>
    </source>
</evidence>
<name>A0A1X0VGN6_LEUPS</name>